<sequence length="311" mass="36285">VYQNGRKMWLDVWKAMQRSLTGFHVLISIYTIITWNSNTIDRCTFNVDFSNDFGTCDLGNAFGRWKRNGLECQKETQEMFDTQRRAMVLASIMILVDVVIFISLVYKLDKHFKHSTVMGACLQTYIVNNRVKRLPRNILEVYRESLSRAHARTVDTLRNAVFVGISLVALNFFMLSNFNADMCPAYDNCTEIASAYLLRFPEASVVRCIMVIQKRVCDGYLELFFYIAVCILITSLFAWPLVFFSSDFLLKSVMWQADRPLISVPVINFKGEPDYAVPNLWEFFIIRYLLIYDLKYYLPAFNFGIYNRMDI</sequence>
<dbReference type="EMBL" id="GEDC01007857">
    <property type="protein sequence ID" value="JAS29441.1"/>
    <property type="molecule type" value="Transcribed_RNA"/>
</dbReference>
<proteinExistence type="predicted"/>
<reference evidence="2" key="1">
    <citation type="submission" date="2015-12" db="EMBL/GenBank/DDBJ databases">
        <title>De novo transcriptome assembly of four potential Pierce s Disease insect vectors from Arizona vineyards.</title>
        <authorList>
            <person name="Tassone E.E."/>
        </authorList>
    </citation>
    <scope>NUCLEOTIDE SEQUENCE</scope>
</reference>
<keyword evidence="1" id="KW-0812">Transmembrane</keyword>
<keyword evidence="1" id="KW-1133">Transmembrane helix</keyword>
<keyword evidence="1" id="KW-0472">Membrane</keyword>
<dbReference type="AlphaFoldDB" id="A0A1B6DUU7"/>
<evidence type="ECO:0000313" key="2">
    <source>
        <dbReference type="EMBL" id="JAS29441.1"/>
    </source>
</evidence>
<name>A0A1B6DUU7_9HEMI</name>
<organism evidence="2">
    <name type="scientific">Clastoptera arizonana</name>
    <name type="common">Arizona spittle bug</name>
    <dbReference type="NCBI Taxonomy" id="38151"/>
    <lineage>
        <taxon>Eukaryota</taxon>
        <taxon>Metazoa</taxon>
        <taxon>Ecdysozoa</taxon>
        <taxon>Arthropoda</taxon>
        <taxon>Hexapoda</taxon>
        <taxon>Insecta</taxon>
        <taxon>Pterygota</taxon>
        <taxon>Neoptera</taxon>
        <taxon>Paraneoptera</taxon>
        <taxon>Hemiptera</taxon>
        <taxon>Auchenorrhyncha</taxon>
        <taxon>Cercopoidea</taxon>
        <taxon>Clastopteridae</taxon>
        <taxon>Clastoptera</taxon>
    </lineage>
</organism>
<feature type="transmembrane region" description="Helical" evidence="1">
    <location>
        <begin position="156"/>
        <end position="175"/>
    </location>
</feature>
<feature type="non-terminal residue" evidence="2">
    <location>
        <position position="1"/>
    </location>
</feature>
<feature type="transmembrane region" description="Helical" evidence="1">
    <location>
        <begin position="20"/>
        <end position="37"/>
    </location>
</feature>
<accession>A0A1B6DUU7</accession>
<feature type="transmembrane region" description="Helical" evidence="1">
    <location>
        <begin position="223"/>
        <end position="244"/>
    </location>
</feature>
<feature type="transmembrane region" description="Helical" evidence="1">
    <location>
        <begin position="86"/>
        <end position="106"/>
    </location>
</feature>
<evidence type="ECO:0000256" key="1">
    <source>
        <dbReference type="SAM" id="Phobius"/>
    </source>
</evidence>
<gene>
    <name evidence="2" type="ORF">g.402</name>
</gene>
<protein>
    <submittedName>
        <fullName evidence="2">Uncharacterized protein</fullName>
    </submittedName>
</protein>